<evidence type="ECO:0000259" key="2">
    <source>
        <dbReference type="Pfam" id="PF19762"/>
    </source>
</evidence>
<feature type="transmembrane region" description="Helical" evidence="1">
    <location>
        <begin position="92"/>
        <end position="116"/>
    </location>
</feature>
<dbReference type="Proteomes" id="UP000818603">
    <property type="component" value="Unassembled WGS sequence"/>
</dbReference>
<keyword evidence="1" id="KW-1133">Transmembrane helix</keyword>
<reference evidence="3" key="3">
    <citation type="submission" date="2020-09" db="EMBL/GenBank/DDBJ databases">
        <authorList>
            <person name="Sun Q."/>
            <person name="Zhou Y."/>
        </authorList>
    </citation>
    <scope>NUCLEOTIDE SEQUENCE</scope>
    <source>
        <strain evidence="3">CGMCC 1.14984</strain>
    </source>
</reference>
<dbReference type="AlphaFoldDB" id="A0A8J3A004"/>
<protein>
    <recommendedName>
        <fullName evidence="2">DUF6249 domain-containing protein</fullName>
    </recommendedName>
</protein>
<feature type="transmembrane region" description="Helical" evidence="1">
    <location>
        <begin position="6"/>
        <end position="25"/>
    </location>
</feature>
<dbReference type="EMBL" id="VCJR02000001">
    <property type="protein sequence ID" value="NHK26357.1"/>
    <property type="molecule type" value="Genomic_DNA"/>
</dbReference>
<organism evidence="3 5">
    <name type="scientific">Aquisalinus luteolus</name>
    <dbReference type="NCBI Taxonomy" id="1566827"/>
    <lineage>
        <taxon>Bacteria</taxon>
        <taxon>Pseudomonadati</taxon>
        <taxon>Pseudomonadota</taxon>
        <taxon>Alphaproteobacteria</taxon>
        <taxon>Parvularculales</taxon>
        <taxon>Parvularculaceae</taxon>
        <taxon>Aquisalinus</taxon>
    </lineage>
</organism>
<comment type="caution">
    <text evidence="3">The sequence shown here is derived from an EMBL/GenBank/DDBJ whole genome shotgun (WGS) entry which is preliminary data.</text>
</comment>
<reference evidence="3" key="1">
    <citation type="journal article" date="2014" name="Int. J. Syst. Evol. Microbiol.">
        <title>Complete genome sequence of Corynebacterium casei LMG S-19264T (=DSM 44701T), isolated from a smear-ripened cheese.</title>
        <authorList>
            <consortium name="US DOE Joint Genome Institute (JGI-PGF)"/>
            <person name="Walter F."/>
            <person name="Albersmeier A."/>
            <person name="Kalinowski J."/>
            <person name="Ruckert C."/>
        </authorList>
    </citation>
    <scope>NUCLEOTIDE SEQUENCE</scope>
    <source>
        <strain evidence="3">CGMCC 1.14984</strain>
    </source>
</reference>
<keyword evidence="6" id="KW-1185">Reference proteome</keyword>
<evidence type="ECO:0000256" key="1">
    <source>
        <dbReference type="SAM" id="Phobius"/>
    </source>
</evidence>
<dbReference type="RefSeq" id="WP_155135761.1">
    <property type="nucleotide sequence ID" value="NZ_BMGZ01000001.1"/>
</dbReference>
<feature type="transmembrane region" description="Helical" evidence="1">
    <location>
        <begin position="69"/>
        <end position="86"/>
    </location>
</feature>
<dbReference type="InterPro" id="IPR046216">
    <property type="entry name" value="DUF6249"/>
</dbReference>
<dbReference type="Proteomes" id="UP000621856">
    <property type="component" value="Unassembled WGS sequence"/>
</dbReference>
<keyword evidence="1" id="KW-0472">Membrane</keyword>
<proteinExistence type="predicted"/>
<evidence type="ECO:0000313" key="5">
    <source>
        <dbReference type="Proteomes" id="UP000621856"/>
    </source>
</evidence>
<dbReference type="EMBL" id="BMGZ01000001">
    <property type="protein sequence ID" value="GGH92088.1"/>
    <property type="molecule type" value="Genomic_DNA"/>
</dbReference>
<evidence type="ECO:0000313" key="4">
    <source>
        <dbReference type="EMBL" id="NHK26357.1"/>
    </source>
</evidence>
<evidence type="ECO:0000313" key="6">
    <source>
        <dbReference type="Proteomes" id="UP000818603"/>
    </source>
</evidence>
<gene>
    <name evidence="4" type="ORF">FF098_000375</name>
    <name evidence="3" type="ORF">GCM10011355_00760</name>
</gene>
<name>A0A8J3A004_9PROT</name>
<reference evidence="4 6" key="2">
    <citation type="submission" date="2020-02" db="EMBL/GenBank/DDBJ databases">
        <title>Genome sequence of Parvularcula flava strain NH6-79.</title>
        <authorList>
            <person name="Abdul Karim M.H."/>
            <person name="Lam M.Q."/>
            <person name="Chen S.J."/>
            <person name="Yahya A."/>
            <person name="Shahir S."/>
            <person name="Shamsir M.S."/>
            <person name="Chong C.S."/>
        </authorList>
    </citation>
    <scope>NUCLEOTIDE SEQUENCE [LARGE SCALE GENOMIC DNA]</scope>
    <source>
        <strain evidence="4 6">NH6-79</strain>
    </source>
</reference>
<sequence>MEVAILVPLIFFTAIVMIIALPFYFRHRNRRLVYEAIKTTIEKDGTVDPALVAALTTENIGPNADLRRGILLIALALGLGICGYFLPDDYSGPIVIGIAFIPGLIGIAYTIFHFFIPREATV</sequence>
<keyword evidence="1" id="KW-0812">Transmembrane</keyword>
<feature type="domain" description="DUF6249" evidence="2">
    <location>
        <begin position="8"/>
        <end position="114"/>
    </location>
</feature>
<evidence type="ECO:0000313" key="3">
    <source>
        <dbReference type="EMBL" id="GGH92088.1"/>
    </source>
</evidence>
<dbReference type="Pfam" id="PF19762">
    <property type="entry name" value="DUF6249"/>
    <property type="match status" value="1"/>
</dbReference>
<accession>A0A8J3A004</accession>